<organism evidence="2">
    <name type="scientific">marine metagenome</name>
    <dbReference type="NCBI Taxonomy" id="408172"/>
    <lineage>
        <taxon>unclassified sequences</taxon>
        <taxon>metagenomes</taxon>
        <taxon>ecological metagenomes</taxon>
    </lineage>
</organism>
<keyword evidence="1" id="KW-1133">Transmembrane helix</keyword>
<name>A0A381VLX9_9ZZZZ</name>
<dbReference type="EMBL" id="UINC01009211">
    <property type="protein sequence ID" value="SVA41329.1"/>
    <property type="molecule type" value="Genomic_DNA"/>
</dbReference>
<sequence length="52" mass="5946">MSSMFITILVGALLFLVYTLIEILTLKKEVRKLSNISDYLLKQVKSLKSNND</sequence>
<reference evidence="2" key="1">
    <citation type="submission" date="2018-05" db="EMBL/GenBank/DDBJ databases">
        <authorList>
            <person name="Lanie J.A."/>
            <person name="Ng W.-L."/>
            <person name="Kazmierczak K.M."/>
            <person name="Andrzejewski T.M."/>
            <person name="Davidsen T.M."/>
            <person name="Wayne K.J."/>
            <person name="Tettelin H."/>
            <person name="Glass J.I."/>
            <person name="Rusch D."/>
            <person name="Podicherti R."/>
            <person name="Tsui H.-C.T."/>
            <person name="Winkler M.E."/>
        </authorList>
    </citation>
    <scope>NUCLEOTIDE SEQUENCE</scope>
</reference>
<keyword evidence="1" id="KW-0472">Membrane</keyword>
<proteinExistence type="predicted"/>
<keyword evidence="1" id="KW-0812">Transmembrane</keyword>
<accession>A0A381VLX9</accession>
<evidence type="ECO:0000256" key="1">
    <source>
        <dbReference type="SAM" id="Phobius"/>
    </source>
</evidence>
<evidence type="ECO:0008006" key="3">
    <source>
        <dbReference type="Google" id="ProtNLM"/>
    </source>
</evidence>
<dbReference type="AlphaFoldDB" id="A0A381VLX9"/>
<gene>
    <name evidence="2" type="ORF">METZ01_LOCUS94183</name>
</gene>
<feature type="transmembrane region" description="Helical" evidence="1">
    <location>
        <begin position="6"/>
        <end position="26"/>
    </location>
</feature>
<evidence type="ECO:0000313" key="2">
    <source>
        <dbReference type="EMBL" id="SVA41329.1"/>
    </source>
</evidence>
<protein>
    <recommendedName>
        <fullName evidence="3">CcmD family protein</fullName>
    </recommendedName>
</protein>